<proteinExistence type="predicted"/>
<dbReference type="Proteomes" id="UP000476934">
    <property type="component" value="Unassembled WGS sequence"/>
</dbReference>
<organism evidence="5 6">
    <name type="scientific">Heyndrickxia ginsengihumi</name>
    <dbReference type="NCBI Taxonomy" id="363870"/>
    <lineage>
        <taxon>Bacteria</taxon>
        <taxon>Bacillati</taxon>
        <taxon>Bacillota</taxon>
        <taxon>Bacilli</taxon>
        <taxon>Bacillales</taxon>
        <taxon>Bacillaceae</taxon>
        <taxon>Heyndrickxia</taxon>
    </lineage>
</organism>
<sequence>MIIHGHEVKGSVLDSETRCVHYHKKIDRIAIKFYCCNTYYPCYECHEEHGCGKHKVWPKEQFDKKAILCGACGYELTIHEYLHCRSNCPNCQASFNPGCNLHRHLYFEVEG</sequence>
<dbReference type="PROSITE" id="PS51266">
    <property type="entry name" value="ZF_CHY"/>
    <property type="match status" value="1"/>
</dbReference>
<dbReference type="Pfam" id="PF05495">
    <property type="entry name" value="zf-CHY"/>
    <property type="match status" value="1"/>
</dbReference>
<evidence type="ECO:0000259" key="4">
    <source>
        <dbReference type="PROSITE" id="PS51266"/>
    </source>
</evidence>
<dbReference type="InterPro" id="IPR037274">
    <property type="entry name" value="Znf_CHY_sf"/>
</dbReference>
<dbReference type="InterPro" id="IPR008913">
    <property type="entry name" value="Znf_CHY"/>
</dbReference>
<protein>
    <recommendedName>
        <fullName evidence="4">CHY-type domain-containing protein</fullName>
    </recommendedName>
</protein>
<evidence type="ECO:0000256" key="1">
    <source>
        <dbReference type="ARBA" id="ARBA00022723"/>
    </source>
</evidence>
<reference evidence="5 6" key="2">
    <citation type="submission" date="2020-03" db="EMBL/GenBank/DDBJ databases">
        <title>Bacillus aquiflavi sp. nov., isolated from yellow water of strong flavor Chinese baijiu in Yibin region of China.</title>
        <authorList>
            <person name="Xie J."/>
        </authorList>
    </citation>
    <scope>NUCLEOTIDE SEQUENCE [LARGE SCALE GENOMIC DNA]</scope>
    <source>
        <strain evidence="5 6">Gsoil 114</strain>
    </source>
</reference>
<feature type="domain" description="CHY-type" evidence="4">
    <location>
        <begin position="12"/>
        <end position="93"/>
    </location>
</feature>
<dbReference type="PIRSF" id="PIRSF017292">
    <property type="entry name" value="UCP017292_Znf_CHY"/>
    <property type="match status" value="1"/>
</dbReference>
<keyword evidence="3" id="KW-0862">Zinc</keyword>
<gene>
    <name evidence="5" type="ORF">G4D61_00080</name>
</gene>
<evidence type="ECO:0000313" key="5">
    <source>
        <dbReference type="EMBL" id="NEY18363.1"/>
    </source>
</evidence>
<dbReference type="EMBL" id="JAAIWK010000001">
    <property type="protein sequence ID" value="NEY18363.1"/>
    <property type="molecule type" value="Genomic_DNA"/>
</dbReference>
<keyword evidence="6" id="KW-1185">Reference proteome</keyword>
<comment type="caution">
    <text evidence="5">The sequence shown here is derived from an EMBL/GenBank/DDBJ whole genome shotgun (WGS) entry which is preliminary data.</text>
</comment>
<dbReference type="RefSeq" id="WP_081749985.1">
    <property type="nucleotide sequence ID" value="NZ_JAAIWK010000001.1"/>
</dbReference>
<evidence type="ECO:0000256" key="3">
    <source>
        <dbReference type="ARBA" id="ARBA00022833"/>
    </source>
</evidence>
<dbReference type="GO" id="GO:0008270">
    <property type="term" value="F:zinc ion binding"/>
    <property type="evidence" value="ECO:0007669"/>
    <property type="project" value="UniProtKB-KW"/>
</dbReference>
<keyword evidence="2" id="KW-0863">Zinc-finger</keyword>
<name>A0A6M0P1Q4_9BACI</name>
<evidence type="ECO:0000256" key="2">
    <source>
        <dbReference type="ARBA" id="ARBA00022771"/>
    </source>
</evidence>
<dbReference type="AlphaFoldDB" id="A0A6M0P1Q4"/>
<evidence type="ECO:0000313" key="6">
    <source>
        <dbReference type="Proteomes" id="UP000476934"/>
    </source>
</evidence>
<dbReference type="SUPFAM" id="SSF161219">
    <property type="entry name" value="CHY zinc finger-like"/>
    <property type="match status" value="1"/>
</dbReference>
<keyword evidence="1" id="KW-0479">Metal-binding</keyword>
<accession>A0A6M0P1Q4</accession>
<reference evidence="5 6" key="1">
    <citation type="submission" date="2020-02" db="EMBL/GenBank/DDBJ databases">
        <authorList>
            <person name="Feng H."/>
        </authorList>
    </citation>
    <scope>NUCLEOTIDE SEQUENCE [LARGE SCALE GENOMIC DNA]</scope>
    <source>
        <strain evidence="5 6">Gsoil 114</strain>
    </source>
</reference>
<dbReference type="InterPro" id="IPR016694">
    <property type="entry name" value="UCP017292"/>
</dbReference>